<dbReference type="eggNOG" id="KOG1072">
    <property type="taxonomic scope" value="Eukaryota"/>
</dbReference>
<keyword evidence="4" id="KW-1185">Reference proteome</keyword>
<protein>
    <recommendedName>
        <fullName evidence="2">DCD domain-containing protein</fullName>
    </recommendedName>
</protein>
<dbReference type="Gene3D" id="2.120.10.80">
    <property type="entry name" value="Kelch-type beta propeller"/>
    <property type="match status" value="2"/>
</dbReference>
<organism evidence="3 4">
    <name type="scientific">Oryza glaberrima</name>
    <name type="common">African rice</name>
    <dbReference type="NCBI Taxonomy" id="4538"/>
    <lineage>
        <taxon>Eukaryota</taxon>
        <taxon>Viridiplantae</taxon>
        <taxon>Streptophyta</taxon>
        <taxon>Embryophyta</taxon>
        <taxon>Tracheophyta</taxon>
        <taxon>Spermatophyta</taxon>
        <taxon>Magnoliopsida</taxon>
        <taxon>Liliopsida</taxon>
        <taxon>Poales</taxon>
        <taxon>Poaceae</taxon>
        <taxon>BOP clade</taxon>
        <taxon>Oryzoideae</taxon>
        <taxon>Oryzeae</taxon>
        <taxon>Oryzinae</taxon>
        <taxon>Oryza</taxon>
    </lineage>
</organism>
<dbReference type="STRING" id="4538.I1NKI9"/>
<keyword evidence="1" id="KW-0175">Coiled coil</keyword>
<feature type="coiled-coil region" evidence="1">
    <location>
        <begin position="382"/>
        <end position="409"/>
    </location>
</feature>
<feature type="domain" description="DCD" evidence="2">
    <location>
        <begin position="26"/>
        <end position="168"/>
    </location>
</feature>
<dbReference type="GO" id="GO:0034976">
    <property type="term" value="P:response to endoplasmic reticulum stress"/>
    <property type="evidence" value="ECO:0007669"/>
    <property type="project" value="InterPro"/>
</dbReference>
<dbReference type="Gramene" id="ORGLA01G0037900.1">
    <property type="protein sequence ID" value="ORGLA01G0037900.1"/>
    <property type="gene ID" value="ORGLA01G0037900"/>
</dbReference>
<dbReference type="PROSITE" id="PS51222">
    <property type="entry name" value="DCD"/>
    <property type="match status" value="1"/>
</dbReference>
<name>I1NKI9_ORYGL</name>
<dbReference type="Proteomes" id="UP000007306">
    <property type="component" value="Chromosome 1"/>
</dbReference>
<dbReference type="Pfam" id="PF10539">
    <property type="entry name" value="Dev_Cell_Death"/>
    <property type="match status" value="1"/>
</dbReference>
<dbReference type="HOGENOM" id="CLU_006099_1_0_1"/>
<evidence type="ECO:0000313" key="4">
    <source>
        <dbReference type="Proteomes" id="UP000007306"/>
    </source>
</evidence>
<dbReference type="InterPro" id="IPR015915">
    <property type="entry name" value="Kelch-typ_b-propeller"/>
</dbReference>
<evidence type="ECO:0000256" key="1">
    <source>
        <dbReference type="SAM" id="Coils"/>
    </source>
</evidence>
<proteinExistence type="predicted"/>
<dbReference type="EnsemblPlants" id="ORGLA01G0037900.1">
    <property type="protein sequence ID" value="ORGLA01G0037900.1"/>
    <property type="gene ID" value="ORGLA01G0037900"/>
</dbReference>
<sequence>MLIISRRMSAGKKTQTENEFRELPEKELGGVVFCCNNNTFDECFTKQLFGLPQRNILYVKNVKPGLPLFLFNYSNRQLHGIFKATSTGQLNIDRFAWMSEQSNDAKTNAKTTPFPAQVRFSTRTECPPLPENKYKSVIINNYRKDIPSHFRFELDHRQTRDLISLFLSAPVRANKNKLSIPKPPATAHTVPNPWNRPLPFLTAKAPVVSDKVKSESNVKDVDQFNVSSHSHDIAPHTLPDVEVDLASTSTTSRSNLNKDASGCVDLVAGLIKEDKESVDDGQHAKMALPVKLQELSSLQQKGANFLEDAPISTSAQSIRQDTRFAATLPKDSSNATSQCDTSLKDTSFVQCHEYAELYQIINDLSKKTEEMEKMKIDSDQEILLLKKLVKVMERKVEHLEQQLEKSHSSSAPLFGVTNDDVEGPSILLTGGHNGINWLSSLDSYCPATDILETLMLMSSARAYAAVATLKDHVFIFGGWNGIRSLWYNTVECYNRGANKWIGLPCLNHEKGHLAGATLNGKIFAIGGGDGSQSFSEVEMFDPAAGKWIYNLSMQQPRCAPAAAELNGVLYVIGGYDGNMYLQSAERYDPREGFWTQLPRMRTRRGSHSVVVLGDSLHALGGLNRNTTFSSVEIFDTRANSWRRGSPLSVPRAHGCAVTVDGNAYLIGGIQSSEEYVETVEVYKEGQGWSISGSKAFGKRAFACAVAI</sequence>
<reference evidence="3 4" key="2">
    <citation type="submission" date="2018-04" db="EMBL/GenBank/DDBJ databases">
        <title>OglaRS2 (Oryza glaberrima Reference Sequence Version 2).</title>
        <authorList>
            <person name="Zhang J."/>
            <person name="Kudrna D."/>
            <person name="Lee S."/>
            <person name="Talag J."/>
            <person name="Rajasekar S."/>
            <person name="Wing R.A."/>
        </authorList>
    </citation>
    <scope>NUCLEOTIDE SEQUENCE [LARGE SCALE GENOMIC DNA]</scope>
    <source>
        <strain evidence="3 4">cv. IRGC 96717</strain>
    </source>
</reference>
<evidence type="ECO:0000313" key="3">
    <source>
        <dbReference type="EnsemblPlants" id="ORGLA01G0037900.1"/>
    </source>
</evidence>
<reference evidence="3" key="1">
    <citation type="submission" date="2015-06" db="UniProtKB">
        <authorList>
            <consortium name="EnsemblPlants"/>
        </authorList>
    </citation>
    <scope>IDENTIFICATION</scope>
</reference>
<dbReference type="PANTHER" id="PTHR46034">
    <property type="match status" value="1"/>
</dbReference>
<accession>I1NKI9</accession>
<dbReference type="InterPro" id="IPR013989">
    <property type="entry name" value="Dev_and_cell_death_domain"/>
</dbReference>
<dbReference type="InterPro" id="IPR006652">
    <property type="entry name" value="Kelch_1"/>
</dbReference>
<dbReference type="SUPFAM" id="SSF117281">
    <property type="entry name" value="Kelch motif"/>
    <property type="match status" value="1"/>
</dbReference>
<dbReference type="SMART" id="SM00612">
    <property type="entry name" value="Kelch"/>
    <property type="match status" value="5"/>
</dbReference>
<evidence type="ECO:0000259" key="2">
    <source>
        <dbReference type="PROSITE" id="PS51222"/>
    </source>
</evidence>
<dbReference type="PANTHER" id="PTHR46034:SF42">
    <property type="entry name" value="OS01G0165200 PROTEIN"/>
    <property type="match status" value="1"/>
</dbReference>
<dbReference type="AlphaFoldDB" id="I1NKI9"/>
<dbReference type="SMART" id="SM00767">
    <property type="entry name" value="DCD"/>
    <property type="match status" value="1"/>
</dbReference>
<dbReference type="InterPro" id="IPR044832">
    <property type="entry name" value="NRP-like"/>
</dbReference>
<dbReference type="Pfam" id="PF24681">
    <property type="entry name" value="Kelch_KLHDC2_KLHL20_DRC7"/>
    <property type="match status" value="1"/>
</dbReference>
<dbReference type="Pfam" id="PF01344">
    <property type="entry name" value="Kelch_1"/>
    <property type="match status" value="1"/>
</dbReference>
<dbReference type="OMA" id="YAWIDDN"/>